<evidence type="ECO:0000256" key="8">
    <source>
        <dbReference type="ARBA" id="ARBA00047615"/>
    </source>
</evidence>
<dbReference type="CDD" id="cd02020">
    <property type="entry name" value="CMPK"/>
    <property type="match status" value="1"/>
</dbReference>
<dbReference type="EC" id="2.7.4.25" evidence="10"/>
<evidence type="ECO:0000256" key="9">
    <source>
        <dbReference type="ARBA" id="ARBA00048478"/>
    </source>
</evidence>
<evidence type="ECO:0000256" key="3">
    <source>
        <dbReference type="ARBA" id="ARBA00022490"/>
    </source>
</evidence>
<keyword evidence="6 10" id="KW-0418">Kinase</keyword>
<dbReference type="OrthoDB" id="31096at2157"/>
<keyword evidence="12" id="KW-1185">Reference proteome</keyword>
<keyword evidence="5 10" id="KW-0547">Nucleotide-binding</keyword>
<comment type="catalytic activity">
    <reaction evidence="8 10">
        <text>dCMP + ATP = dCDP + ADP</text>
        <dbReference type="Rhea" id="RHEA:25094"/>
        <dbReference type="ChEBI" id="CHEBI:30616"/>
        <dbReference type="ChEBI" id="CHEBI:57566"/>
        <dbReference type="ChEBI" id="CHEBI:58593"/>
        <dbReference type="ChEBI" id="CHEBI:456216"/>
        <dbReference type="EC" id="2.7.4.25"/>
    </reaction>
</comment>
<comment type="similarity">
    <text evidence="2 10">Belongs to the cytidylate kinase family. Type 2 subfamily.</text>
</comment>
<dbReference type="GO" id="GO:0006220">
    <property type="term" value="P:pyrimidine nucleotide metabolic process"/>
    <property type="evidence" value="ECO:0007669"/>
    <property type="project" value="UniProtKB-UniRule"/>
</dbReference>
<dbReference type="GO" id="GO:0036431">
    <property type="term" value="F:dCMP kinase activity"/>
    <property type="evidence" value="ECO:0007669"/>
    <property type="project" value="InterPro"/>
</dbReference>
<evidence type="ECO:0000313" key="11">
    <source>
        <dbReference type="EMBL" id="GGP21185.1"/>
    </source>
</evidence>
<evidence type="ECO:0000256" key="6">
    <source>
        <dbReference type="ARBA" id="ARBA00022777"/>
    </source>
</evidence>
<reference evidence="11" key="2">
    <citation type="submission" date="2020-09" db="EMBL/GenBank/DDBJ databases">
        <authorList>
            <person name="Sun Q."/>
            <person name="Ohkuma M."/>
        </authorList>
    </citation>
    <scope>NUCLEOTIDE SEQUENCE</scope>
    <source>
        <strain evidence="11">JCM 10088</strain>
    </source>
</reference>
<dbReference type="InterPro" id="IPR027417">
    <property type="entry name" value="P-loop_NTPase"/>
</dbReference>
<evidence type="ECO:0000256" key="5">
    <source>
        <dbReference type="ARBA" id="ARBA00022741"/>
    </source>
</evidence>
<dbReference type="SUPFAM" id="SSF52540">
    <property type="entry name" value="P-loop containing nucleoside triphosphate hydrolases"/>
    <property type="match status" value="1"/>
</dbReference>
<dbReference type="GO" id="GO:0005524">
    <property type="term" value="F:ATP binding"/>
    <property type="evidence" value="ECO:0007669"/>
    <property type="project" value="UniProtKB-UniRule"/>
</dbReference>
<comment type="caution">
    <text evidence="11">The sequence shown here is derived from an EMBL/GenBank/DDBJ whole genome shotgun (WGS) entry which is preliminary data.</text>
</comment>
<protein>
    <recommendedName>
        <fullName evidence="10">Cytidylate kinase</fullName>
        <shortName evidence="10">CK</shortName>
        <ecNumber evidence="10">2.7.4.25</ecNumber>
    </recommendedName>
    <alternativeName>
        <fullName evidence="10">Cytidine monophosphate kinase</fullName>
        <shortName evidence="10">CMP kinase</shortName>
    </alternativeName>
</protein>
<keyword evidence="7 10" id="KW-0067">ATP-binding</keyword>
<proteinExistence type="inferred from homology"/>
<reference evidence="11" key="1">
    <citation type="journal article" date="2014" name="Int. J. Syst. Evol. Microbiol.">
        <title>Complete genome sequence of Corynebacterium casei LMG S-19264T (=DSM 44701T), isolated from a smear-ripened cheese.</title>
        <authorList>
            <consortium name="US DOE Joint Genome Institute (JGI-PGF)"/>
            <person name="Walter F."/>
            <person name="Albersmeier A."/>
            <person name="Kalinowski J."/>
            <person name="Ruckert C."/>
        </authorList>
    </citation>
    <scope>NUCLEOTIDE SEQUENCE</scope>
    <source>
        <strain evidence="11">JCM 10088</strain>
    </source>
</reference>
<organism evidence="11 12">
    <name type="scientific">Thermocladium modestius</name>
    <dbReference type="NCBI Taxonomy" id="62609"/>
    <lineage>
        <taxon>Archaea</taxon>
        <taxon>Thermoproteota</taxon>
        <taxon>Thermoprotei</taxon>
        <taxon>Thermoproteales</taxon>
        <taxon>Thermoproteaceae</taxon>
        <taxon>Thermocladium</taxon>
    </lineage>
</organism>
<dbReference type="EMBL" id="BMNL01000003">
    <property type="protein sequence ID" value="GGP21185.1"/>
    <property type="molecule type" value="Genomic_DNA"/>
</dbReference>
<evidence type="ECO:0000256" key="4">
    <source>
        <dbReference type="ARBA" id="ARBA00022679"/>
    </source>
</evidence>
<dbReference type="Pfam" id="PF13238">
    <property type="entry name" value="AAA_18"/>
    <property type="match status" value="1"/>
</dbReference>
<dbReference type="InterPro" id="IPR011994">
    <property type="entry name" value="Cytidylate_kinase_dom"/>
</dbReference>
<evidence type="ECO:0000256" key="7">
    <source>
        <dbReference type="ARBA" id="ARBA00022840"/>
    </source>
</evidence>
<evidence type="ECO:0000256" key="10">
    <source>
        <dbReference type="HAMAP-Rule" id="MF_00239"/>
    </source>
</evidence>
<keyword evidence="4 10" id="KW-0808">Transferase</keyword>
<dbReference type="InterPro" id="IPR011892">
    <property type="entry name" value="Cyt_kin_arch"/>
</dbReference>
<comment type="caution">
    <text evidence="10">Lacks conserved residue(s) required for the propagation of feature annotation.</text>
</comment>
<evidence type="ECO:0000313" key="12">
    <source>
        <dbReference type="Proteomes" id="UP000610960"/>
    </source>
</evidence>
<evidence type="ECO:0000256" key="1">
    <source>
        <dbReference type="ARBA" id="ARBA00004496"/>
    </source>
</evidence>
<dbReference type="Gene3D" id="3.40.50.300">
    <property type="entry name" value="P-loop containing nucleotide triphosphate hydrolases"/>
    <property type="match status" value="1"/>
</dbReference>
<keyword evidence="3 10" id="KW-0963">Cytoplasm</keyword>
<dbReference type="HAMAP" id="MF_00239">
    <property type="entry name" value="Cytidyl_kinase_type2"/>
    <property type="match status" value="1"/>
</dbReference>
<comment type="catalytic activity">
    <reaction evidence="9 10">
        <text>CMP + ATP = CDP + ADP</text>
        <dbReference type="Rhea" id="RHEA:11600"/>
        <dbReference type="ChEBI" id="CHEBI:30616"/>
        <dbReference type="ChEBI" id="CHEBI:58069"/>
        <dbReference type="ChEBI" id="CHEBI:60377"/>
        <dbReference type="ChEBI" id="CHEBI:456216"/>
        <dbReference type="EC" id="2.7.4.25"/>
    </reaction>
</comment>
<dbReference type="NCBIfam" id="TIGR02173">
    <property type="entry name" value="cyt_kin_arch"/>
    <property type="match status" value="1"/>
</dbReference>
<comment type="subcellular location">
    <subcellularLocation>
        <location evidence="1 10">Cytoplasm</location>
    </subcellularLocation>
</comment>
<accession>A0A830GWP3</accession>
<sequence length="194" mass="21689">MGVIAISGEAASGKTTIARLLAWKLGYRAVSIGELFRKVAQERGVSLIELHRLAETDHSIDRMVDSYALEEAKAGNVVVEGHLAAWILKDIADIKVYLKANEDIRAARLANRDGRNISDAMSEIRAREGSNRKRYKDIYGFDVRDLSIFDLVIDTTRIDPPNVLGVILEYVKQLIPSPALSEDYSSGFKRERTR</sequence>
<dbReference type="GO" id="GO:0005737">
    <property type="term" value="C:cytoplasm"/>
    <property type="evidence" value="ECO:0007669"/>
    <property type="project" value="UniProtKB-SubCell"/>
</dbReference>
<evidence type="ECO:0000256" key="2">
    <source>
        <dbReference type="ARBA" id="ARBA00011005"/>
    </source>
</evidence>
<dbReference type="AlphaFoldDB" id="A0A830GWP3"/>
<name>A0A830GWP3_9CREN</name>
<dbReference type="Proteomes" id="UP000610960">
    <property type="component" value="Unassembled WGS sequence"/>
</dbReference>
<dbReference type="RefSeq" id="WP_188596531.1">
    <property type="nucleotide sequence ID" value="NZ_BMNL01000003.1"/>
</dbReference>
<gene>
    <name evidence="10" type="primary">cmk</name>
    <name evidence="11" type="ORF">GCM10007981_11970</name>
</gene>